<feature type="region of interest" description="Disordered" evidence="3">
    <location>
        <begin position="536"/>
        <end position="591"/>
    </location>
</feature>
<feature type="domain" description="DUF1549" evidence="4">
    <location>
        <begin position="886"/>
        <end position="1071"/>
    </location>
</feature>
<dbReference type="PANTHER" id="PTHR35889:SF3">
    <property type="entry name" value="F-BOX DOMAIN-CONTAINING PROTEIN"/>
    <property type="match status" value="1"/>
</dbReference>
<reference evidence="7 8" key="1">
    <citation type="submission" date="2017-06" db="EMBL/GenBank/DDBJ databases">
        <title>Description of Rhodopirellula bahusiensis sp. nov.</title>
        <authorList>
            <person name="Kizina J."/>
            <person name="Harder J."/>
        </authorList>
    </citation>
    <scope>NUCLEOTIDE SEQUENCE [LARGE SCALE GENOMIC DNA]</scope>
    <source>
        <strain evidence="7 8">SWK21</strain>
    </source>
</reference>
<dbReference type="EMBL" id="NIZW01000002">
    <property type="protein sequence ID" value="PHQ36623.1"/>
    <property type="molecule type" value="Genomic_DNA"/>
</dbReference>
<keyword evidence="8" id="KW-1185">Reference proteome</keyword>
<dbReference type="Pfam" id="PF07635">
    <property type="entry name" value="PSCyt1"/>
    <property type="match status" value="1"/>
</dbReference>
<dbReference type="Pfam" id="PF07587">
    <property type="entry name" value="PSD1"/>
    <property type="match status" value="1"/>
</dbReference>
<dbReference type="Proteomes" id="UP000225740">
    <property type="component" value="Unassembled WGS sequence"/>
</dbReference>
<gene>
    <name evidence="7" type="ORF">CEE69_04465</name>
</gene>
<evidence type="ECO:0000313" key="8">
    <source>
        <dbReference type="Proteomes" id="UP000225740"/>
    </source>
</evidence>
<accession>A0A2G1WC64</accession>
<feature type="domain" description="Cytochrome C Planctomycete-type" evidence="6">
    <location>
        <begin position="87"/>
        <end position="144"/>
    </location>
</feature>
<dbReference type="GeneID" id="90607507"/>
<dbReference type="InterPro" id="IPR015943">
    <property type="entry name" value="WD40/YVTN_repeat-like_dom_sf"/>
</dbReference>
<dbReference type="Pfam" id="PF00400">
    <property type="entry name" value="WD40"/>
    <property type="match status" value="2"/>
</dbReference>
<comment type="caution">
    <text evidence="7">The sequence shown here is derived from an EMBL/GenBank/DDBJ whole genome shotgun (WGS) entry which is preliminary data.</text>
</comment>
<dbReference type="InterPro" id="IPR011444">
    <property type="entry name" value="DUF1549"/>
</dbReference>
<dbReference type="SUPFAM" id="SSF82171">
    <property type="entry name" value="DPP6 N-terminal domain-like"/>
    <property type="match status" value="1"/>
</dbReference>
<dbReference type="OrthoDB" id="289126at2"/>
<feature type="compositionally biased region" description="Polar residues" evidence="3">
    <location>
        <begin position="1133"/>
        <end position="1153"/>
    </location>
</feature>
<organism evidence="7 8">
    <name type="scientific">Rhodopirellula bahusiensis</name>
    <dbReference type="NCBI Taxonomy" id="2014065"/>
    <lineage>
        <taxon>Bacteria</taxon>
        <taxon>Pseudomonadati</taxon>
        <taxon>Planctomycetota</taxon>
        <taxon>Planctomycetia</taxon>
        <taxon>Pirellulales</taxon>
        <taxon>Pirellulaceae</taxon>
        <taxon>Rhodopirellula</taxon>
    </lineage>
</organism>
<protein>
    <submittedName>
        <fullName evidence="7">Uncharacterized protein</fullName>
    </submittedName>
</protein>
<keyword evidence="1" id="KW-0853">WD repeat</keyword>
<evidence type="ECO:0000313" key="7">
    <source>
        <dbReference type="EMBL" id="PHQ36623.1"/>
    </source>
</evidence>
<feature type="domain" description="DUF1553" evidence="5">
    <location>
        <begin position="1156"/>
        <end position="1383"/>
    </location>
</feature>
<dbReference type="SMART" id="SM00320">
    <property type="entry name" value="WD40"/>
    <property type="match status" value="6"/>
</dbReference>
<dbReference type="Pfam" id="PF07583">
    <property type="entry name" value="PSCyt2"/>
    <property type="match status" value="1"/>
</dbReference>
<dbReference type="RefSeq" id="WP_099259521.1">
    <property type="nucleotide sequence ID" value="NZ_NIZW01000002.1"/>
</dbReference>
<dbReference type="PROSITE" id="PS50082">
    <property type="entry name" value="WD_REPEATS_2"/>
    <property type="match status" value="1"/>
</dbReference>
<feature type="repeat" description="WD" evidence="1">
    <location>
        <begin position="277"/>
        <end position="313"/>
    </location>
</feature>
<feature type="compositionally biased region" description="Low complexity" evidence="3">
    <location>
        <begin position="582"/>
        <end position="591"/>
    </location>
</feature>
<evidence type="ECO:0000256" key="3">
    <source>
        <dbReference type="SAM" id="MobiDB-lite"/>
    </source>
</evidence>
<sequence>MQLLGRKFVVTDISLVSLSIRTPRSPLPHLAVVGLFFFSAIGAPPILAEDEPDATEIAPSVAGSKLDADSKTISYHDDVLPILRANCFGCHQGAKQLGEYVMTDFSGMLSGGESGDAAIVPGDSESSNLVSLITSHDGVAEMPKAPRKPLHETEVDTIRRWIDQGAKNDSPESAGPRFDADHPPVYAGAPTLPSMDLSPNETSLAVAGYHEICLIDPKTSEMQSRLVGMSPRINSVRFSPDGSRIAAAGGTPGELGELQIWNASTGELELSRLITYDTITGLSWSPDGTKIAIGANDNTVRALDASTGEQVLFQGAHEDWIRDTVFTPDGKHLVSVARDMTCKLTEVETERFIDNVTSITPGALSGGLSSVAMHPTRDEIVVGGADGVTKVYRVFRQTKRQIGDDANLIRNLPRLNGRIRQVVVNSTGTHIAAVATIDGHSELRVWKYDFTGELTDLLKTILGKRVANRSRNGKKVVDEAVNAPVTQTLHFELPNAAAYAIELADDGSVYVSANDGQIRHLDPTGKLVRTFHAVPQSLAEGREPSGSTAPGGLRHSAKGEGPSGTDRELDFTSTAKTDDLPSESPVNSSELVELSVVPESISLTSPYDYVQLVAIGTLADGSTVDVTRQIEITGSEDYVASPSGLIRPQHDATGEVTVKLRSHQHTLPIEITGQGDASVDFIRDVNPVLSRLGCNQGTCHGAQKGKNGFRLSLRGYDPIFDIRALTDDLAARRINPSAPDDSMMLRKPLGITPHEGGTLMKKGDPYHAVLHRWIADGSKLDLETPRVSSLEVFPKNPVVQSTDAHQQVRIVATYANGDSRDVTQEAFVSSGNTEVATAEAGGMLSAVRRGEAPVLARFEGAYAATTLTVMGDRSGYEQANVETWGRIDEMVAQKWDRMKIVPSEVADDATFLRRLHLDLTGLPPSSQTVREFLADETPSKLKRQAVIDRLIGNEDFVEYWTNKWADLLQVNRKFLGVEGTKLYRDWIRKAVEENRPYDEFAYQILTASGSNQTNPAASYYKVLRTPEDTMENTTHLFLGIRFNCNKCHDHPFERWTQDQYYELAAYFAKVDRKKDPKSGNKKIGGTAVEGATPLFEIIADSADSEVQHARTGEDVVPSFPYELAGNAVPEPAQHQTQVAQPNDQTLVSSSSDSPTRREELAEWMTDPTNPYFARSYVNRVWGYMTGVGLIEPIDDIRAGNPPTNPQLLDYLTDEFIGSNFDTRHLMRLIVSSRTYQLSVQSNEWNEDDHLNYSHATPRRLPAEVIYDAVHSLTGATSQIPGMPAGTRAAAATDSGVALTDGFLANLGRPVRETACECERGTDLQLGPVMALISGPTIGTAISDPKNELEKIVAENSTDEAVTEEIFLRALGRYPSEQERAAFASIHSQIGGDHETLVKRLADAEAAWTERFPKLEASRKEMLTKLADDIAARRTAIADERAKMEAERQQKIEDAAKKLAEQEARLPELVDKFLADKKADTEWHPLTPTSLSASNQATLTVQPDRSVLASGKQGNGSYIVEFETHLTGITGFRVEALTDPSLPQNGPGRAGNFVVTEITVKAGSDLEAKPKDLPAVKIARASADFLQNGFKIENTFDGNAGNQSAWAVSGANGHEHWATFQFAKPIASEGKTRLRFELAQNHNAKEHQLGRFRISVTTAEGEIPLGLSETFAAAERTPAEQRGEALAKTINQYISTISPELKATRDAVNTAKRPLPQDEQIASLEKRRKRFETETPVDPALIELRANVERSKTQLASIRLTAAEDLVWALVNSPAFLFNH</sequence>
<dbReference type="InterPro" id="IPR022655">
    <property type="entry name" value="DUF1553"/>
</dbReference>
<dbReference type="Gene3D" id="2.60.40.1080">
    <property type="match status" value="2"/>
</dbReference>
<name>A0A2G1WC64_9BACT</name>
<evidence type="ECO:0000256" key="2">
    <source>
        <dbReference type="SAM" id="Coils"/>
    </source>
</evidence>
<dbReference type="PANTHER" id="PTHR35889">
    <property type="entry name" value="CYCLOINULO-OLIGOSACCHARIDE FRUCTANOTRANSFERASE-RELATED"/>
    <property type="match status" value="1"/>
</dbReference>
<feature type="region of interest" description="Disordered" evidence="3">
    <location>
        <begin position="1131"/>
        <end position="1157"/>
    </location>
</feature>
<evidence type="ECO:0000259" key="4">
    <source>
        <dbReference type="Pfam" id="PF07583"/>
    </source>
</evidence>
<evidence type="ECO:0000259" key="5">
    <source>
        <dbReference type="Pfam" id="PF07587"/>
    </source>
</evidence>
<dbReference type="Gene3D" id="2.130.10.10">
    <property type="entry name" value="YVTN repeat-like/Quinoprotein amine dehydrogenase"/>
    <property type="match status" value="2"/>
</dbReference>
<evidence type="ECO:0000259" key="6">
    <source>
        <dbReference type="Pfam" id="PF07635"/>
    </source>
</evidence>
<dbReference type="InterPro" id="IPR011429">
    <property type="entry name" value="Cyt_c_Planctomycete-type"/>
</dbReference>
<keyword evidence="2" id="KW-0175">Coiled coil</keyword>
<proteinExistence type="predicted"/>
<evidence type="ECO:0000256" key="1">
    <source>
        <dbReference type="PROSITE-ProRule" id="PRU00221"/>
    </source>
</evidence>
<feature type="coiled-coil region" evidence="2">
    <location>
        <begin position="1444"/>
        <end position="1471"/>
    </location>
</feature>
<dbReference type="InterPro" id="IPR001680">
    <property type="entry name" value="WD40_rpt"/>
</dbReference>